<evidence type="ECO:0000256" key="3">
    <source>
        <dbReference type="ARBA" id="ARBA00022679"/>
    </source>
</evidence>
<dbReference type="Pfam" id="PF01555">
    <property type="entry name" value="N6_N4_Mtase"/>
    <property type="match status" value="1"/>
</dbReference>
<organism evidence="7 8">
    <name type="scientific">Shinella zoogloeoides</name>
    <name type="common">Crabtreella saccharophila</name>
    <dbReference type="NCBI Taxonomy" id="352475"/>
    <lineage>
        <taxon>Bacteria</taxon>
        <taxon>Pseudomonadati</taxon>
        <taxon>Pseudomonadota</taxon>
        <taxon>Alphaproteobacteria</taxon>
        <taxon>Hyphomicrobiales</taxon>
        <taxon>Rhizobiaceae</taxon>
        <taxon>Shinella</taxon>
    </lineage>
</organism>
<comment type="caution">
    <text evidence="7">The sequence shown here is derived from an EMBL/GenBank/DDBJ whole genome shotgun (WGS) entry which is preliminary data.</text>
</comment>
<feature type="domain" description="DNA methylase N-4/N-6" evidence="6">
    <location>
        <begin position="41"/>
        <end position="221"/>
    </location>
</feature>
<dbReference type="RefSeq" id="WP_160788021.1">
    <property type="nucleotide sequence ID" value="NZ_CP086614.1"/>
</dbReference>
<gene>
    <name evidence="7" type="ORF">GR156_21255</name>
</gene>
<dbReference type="GO" id="GO:0008170">
    <property type="term" value="F:N-methyltransferase activity"/>
    <property type="evidence" value="ECO:0007669"/>
    <property type="project" value="InterPro"/>
</dbReference>
<evidence type="ECO:0000256" key="1">
    <source>
        <dbReference type="ARBA" id="ARBA00006594"/>
    </source>
</evidence>
<accession>A0A6N8TNL8</accession>
<evidence type="ECO:0000256" key="2">
    <source>
        <dbReference type="ARBA" id="ARBA00022603"/>
    </source>
</evidence>
<dbReference type="EC" id="2.1.1.-" evidence="5"/>
<dbReference type="GO" id="GO:0003677">
    <property type="term" value="F:DNA binding"/>
    <property type="evidence" value="ECO:0007669"/>
    <property type="project" value="InterPro"/>
</dbReference>
<dbReference type="GO" id="GO:0032259">
    <property type="term" value="P:methylation"/>
    <property type="evidence" value="ECO:0007669"/>
    <property type="project" value="UniProtKB-KW"/>
</dbReference>
<dbReference type="AlphaFoldDB" id="A0A6N8TNL8"/>
<evidence type="ECO:0000259" key="6">
    <source>
        <dbReference type="Pfam" id="PF01555"/>
    </source>
</evidence>
<dbReference type="PRINTS" id="PR00508">
    <property type="entry name" value="S21N4MTFRASE"/>
</dbReference>
<reference evidence="7 8" key="1">
    <citation type="submission" date="2019-12" db="EMBL/GenBank/DDBJ databases">
        <title>Shinella granuli gen. nov., sp. nov., and proposal of the reclassification of Zoogloea ramigera ATCC 19623 as Shinella zoogloeoides sp. nov.</title>
        <authorList>
            <person name="Gao J."/>
        </authorList>
    </citation>
    <scope>NUCLEOTIDE SEQUENCE [LARGE SCALE GENOMIC DNA]</scope>
    <source>
        <strain evidence="7 8">DSM 287</strain>
    </source>
</reference>
<dbReference type="InterPro" id="IPR002941">
    <property type="entry name" value="DNA_methylase_N4/N6"/>
</dbReference>
<dbReference type="InterPro" id="IPR002052">
    <property type="entry name" value="DNA_methylase_N6_adenine_CS"/>
</dbReference>
<dbReference type="SUPFAM" id="SSF53335">
    <property type="entry name" value="S-adenosyl-L-methionine-dependent methyltransferases"/>
    <property type="match status" value="1"/>
</dbReference>
<proteinExistence type="inferred from homology"/>
<dbReference type="InterPro" id="IPR029063">
    <property type="entry name" value="SAM-dependent_MTases_sf"/>
</dbReference>
<dbReference type="Proteomes" id="UP000440304">
    <property type="component" value="Unassembled WGS sequence"/>
</dbReference>
<dbReference type="EMBL" id="WUML01000033">
    <property type="protein sequence ID" value="MXO02838.1"/>
    <property type="molecule type" value="Genomic_DNA"/>
</dbReference>
<dbReference type="NCBIfam" id="NF010253">
    <property type="entry name" value="PRK13699.1"/>
    <property type="match status" value="1"/>
</dbReference>
<keyword evidence="2 7" id="KW-0489">Methyltransferase</keyword>
<dbReference type="OrthoDB" id="9773571at2"/>
<dbReference type="GO" id="GO:0005737">
    <property type="term" value="C:cytoplasm"/>
    <property type="evidence" value="ECO:0007669"/>
    <property type="project" value="TreeGrafter"/>
</dbReference>
<sequence>MSPVRPRAENGHLVFDHEVPRSGVLQGDCLTAMPSLPGGCVDLVLTDPPYVCGYRDRSGRTVANDTCTDWLVPAYAEIYRVMKPGTLCITFYGWTATDSFMAAWRAAGFRLVGHLVFCKDYASRTGLFRSMHENAYVLAKGRAAMPAEALSDVRNWVYTGNKLHPTEKSVEVLKPLIRAYCPEGGLVFDPFAGSGSTLVAARDTGREYLGIELDPDHAATAARRLR</sequence>
<comment type="similarity">
    <text evidence="1 5">Belongs to the N(4)/N(6)-methyltransferase family.</text>
</comment>
<protein>
    <recommendedName>
        <fullName evidence="5">Methyltransferase</fullName>
        <ecNumber evidence="5">2.1.1.-</ecNumber>
    </recommendedName>
</protein>
<dbReference type="PANTHER" id="PTHR13370">
    <property type="entry name" value="RNA METHYLASE-RELATED"/>
    <property type="match status" value="1"/>
</dbReference>
<dbReference type="PROSITE" id="PS00092">
    <property type="entry name" value="N6_MTASE"/>
    <property type="match status" value="1"/>
</dbReference>
<keyword evidence="3" id="KW-0808">Transferase</keyword>
<comment type="catalytic activity">
    <reaction evidence="4">
        <text>a 2'-deoxyadenosine in DNA + S-adenosyl-L-methionine = an N(6)-methyl-2'-deoxyadenosine in DNA + S-adenosyl-L-homocysteine + H(+)</text>
        <dbReference type="Rhea" id="RHEA:15197"/>
        <dbReference type="Rhea" id="RHEA-COMP:12418"/>
        <dbReference type="Rhea" id="RHEA-COMP:12419"/>
        <dbReference type="ChEBI" id="CHEBI:15378"/>
        <dbReference type="ChEBI" id="CHEBI:57856"/>
        <dbReference type="ChEBI" id="CHEBI:59789"/>
        <dbReference type="ChEBI" id="CHEBI:90615"/>
        <dbReference type="ChEBI" id="CHEBI:90616"/>
        <dbReference type="EC" id="2.1.1.72"/>
    </reaction>
</comment>
<dbReference type="GO" id="GO:0009007">
    <property type="term" value="F:site-specific DNA-methyltransferase (adenine-specific) activity"/>
    <property type="evidence" value="ECO:0007669"/>
    <property type="project" value="UniProtKB-EC"/>
</dbReference>
<evidence type="ECO:0000313" key="7">
    <source>
        <dbReference type="EMBL" id="MXO02838.1"/>
    </source>
</evidence>
<dbReference type="PANTHER" id="PTHR13370:SF3">
    <property type="entry name" value="TRNA (GUANINE(10)-N2)-METHYLTRANSFERASE HOMOLOG"/>
    <property type="match status" value="1"/>
</dbReference>
<evidence type="ECO:0000256" key="4">
    <source>
        <dbReference type="ARBA" id="ARBA00047942"/>
    </source>
</evidence>
<evidence type="ECO:0000256" key="5">
    <source>
        <dbReference type="RuleBase" id="RU362026"/>
    </source>
</evidence>
<name>A0A6N8TNL8_SHIZO</name>
<dbReference type="Gene3D" id="3.40.50.150">
    <property type="entry name" value="Vaccinia Virus protein VP39"/>
    <property type="match status" value="1"/>
</dbReference>
<dbReference type="InterPro" id="IPR001091">
    <property type="entry name" value="RM_Methyltransferase"/>
</dbReference>
<evidence type="ECO:0000313" key="8">
    <source>
        <dbReference type="Proteomes" id="UP000440304"/>
    </source>
</evidence>